<dbReference type="Gene3D" id="1.10.287.950">
    <property type="entry name" value="Methyl-accepting chemotaxis protein"/>
    <property type="match status" value="2"/>
</dbReference>
<dbReference type="NCBIfam" id="TIGR03057">
    <property type="entry name" value="xxxLxxG_by_4"/>
    <property type="match status" value="3"/>
</dbReference>
<name>A0A0M2SVJ1_9BACI</name>
<keyword evidence="3" id="KW-1185">Reference proteome</keyword>
<feature type="chain" id="PRO_5039690670" evidence="1">
    <location>
        <begin position="27"/>
        <end position="604"/>
    </location>
</feature>
<comment type="caution">
    <text evidence="2">The sequence shown here is derived from an EMBL/GenBank/DDBJ whole genome shotgun (WGS) entry which is preliminary data.</text>
</comment>
<reference evidence="2 3" key="1">
    <citation type="submission" date="2015-04" db="EMBL/GenBank/DDBJ databases">
        <title>Taxonomic description and genome sequence of Bacillus campisalis sp. nov., a novel member of the genus Bacillus isolated from solar saltern.</title>
        <authorList>
            <person name="Mathan Kumar R."/>
            <person name="Kaur G."/>
            <person name="Kumar A."/>
            <person name="Singh N.K."/>
            <person name="Kaur N."/>
            <person name="Kumar N."/>
            <person name="Mayilraj S."/>
        </authorList>
    </citation>
    <scope>NUCLEOTIDE SEQUENCE [LARGE SCALE GENOMIC DNA]</scope>
    <source>
        <strain evidence="2 3">SA2-6</strain>
    </source>
</reference>
<organism evidence="2 3">
    <name type="scientific">Mesobacillus campisalis</name>
    <dbReference type="NCBI Taxonomy" id="1408103"/>
    <lineage>
        <taxon>Bacteria</taxon>
        <taxon>Bacillati</taxon>
        <taxon>Bacillota</taxon>
        <taxon>Bacilli</taxon>
        <taxon>Bacillales</taxon>
        <taxon>Bacillaceae</taxon>
        <taxon>Mesobacillus</taxon>
    </lineage>
</organism>
<dbReference type="AlphaFoldDB" id="A0A0M2SVJ1"/>
<evidence type="ECO:0000313" key="2">
    <source>
        <dbReference type="EMBL" id="KKK37721.1"/>
    </source>
</evidence>
<dbReference type="EMBL" id="LAYY01000012">
    <property type="protein sequence ID" value="KKK37721.1"/>
    <property type="molecule type" value="Genomic_DNA"/>
</dbReference>
<proteinExistence type="predicted"/>
<accession>A0A0M2SVJ1</accession>
<protein>
    <submittedName>
        <fullName evidence="2">X-X-X-Leu-X-X-Gly heptad repeat-containing protein</fullName>
    </submittedName>
</protein>
<evidence type="ECO:0000313" key="3">
    <source>
        <dbReference type="Proteomes" id="UP000034166"/>
    </source>
</evidence>
<gene>
    <name evidence="2" type="ORF">WQ57_12225</name>
</gene>
<keyword evidence="1" id="KW-0732">Signal</keyword>
<dbReference type="OrthoDB" id="9815841at2"/>
<sequence>MMMKRKWMLPGVMATVLVLPAFLVSAAPNGSSAVQSAGEIASKDEVVYATLSATGAQREIYVVNNFDVQKAGTLTDYGRYESVKNLTDLTEIKQNDGTVAFEAPEGKFYYQGNMDDDPLPWRIAVSYELDGKKISPEQLAGKDGHIEIKITTSPNGDADPVFFENYLLQISLTLDGALFSNIQSEEGMIANAGKNKQVTFNVMPEKEAQLSLEADAVDFELAGIDIAGVPSTLSIDAPDVNEMTGEMVSLSDAILQLRNGVGELNTGVSQLNEGAAQLQKGSAQYKNGINQLSASSGELVNASVSIEKALKSINGALGQNSANGSTGGLGEMQAGLAEIANALKETSAGLNSLGQNYNAAYGQLNEAMAGIPEYEISEQQIQKLYESGADPKVIDQLVKTYSAARTAKGNYAAVKQSFDAVQPALQQMSGGLGEMANNLENMANGLASSLESMGNDSGLVQLQEGMADLASNYSQFHSGLVEYTKGTSQLANSYTGLDAGISELSGGVKQLAGGTSQLYTGSNQLYDATRDLPEQMKKEIDKMIAEFENADFEAVSFVSEENNDTINTVQFIIKTEKIAVAEEETAEEQPEEKKGIWARFLDLF</sequence>
<dbReference type="PATRIC" id="fig|1408103.3.peg.2749"/>
<dbReference type="Proteomes" id="UP000034166">
    <property type="component" value="Unassembled WGS sequence"/>
</dbReference>
<dbReference type="InterPro" id="IPR023908">
    <property type="entry name" value="xxxLxxG_rpt"/>
</dbReference>
<evidence type="ECO:0000256" key="1">
    <source>
        <dbReference type="SAM" id="SignalP"/>
    </source>
</evidence>
<feature type="signal peptide" evidence="1">
    <location>
        <begin position="1"/>
        <end position="26"/>
    </location>
</feature>